<evidence type="ECO:0000256" key="4">
    <source>
        <dbReference type="ARBA" id="ARBA00022989"/>
    </source>
</evidence>
<evidence type="ECO:0000256" key="7">
    <source>
        <dbReference type="ARBA" id="ARBA00023180"/>
    </source>
</evidence>
<keyword evidence="6" id="KW-0675">Receptor</keyword>
<keyword evidence="5 8" id="KW-0472">Membrane</keyword>
<dbReference type="GO" id="GO:0005886">
    <property type="term" value="C:plasma membrane"/>
    <property type="evidence" value="ECO:0007669"/>
    <property type="project" value="UniProtKB-SubCell"/>
</dbReference>
<organism evidence="9 10">
    <name type="scientific">Anopheles dirus</name>
    <dbReference type="NCBI Taxonomy" id="7168"/>
    <lineage>
        <taxon>Eukaryota</taxon>
        <taxon>Metazoa</taxon>
        <taxon>Ecdysozoa</taxon>
        <taxon>Arthropoda</taxon>
        <taxon>Hexapoda</taxon>
        <taxon>Insecta</taxon>
        <taxon>Pterygota</taxon>
        <taxon>Neoptera</taxon>
        <taxon>Endopterygota</taxon>
        <taxon>Diptera</taxon>
        <taxon>Nematocera</taxon>
        <taxon>Culicoidea</taxon>
        <taxon>Culicidae</taxon>
        <taxon>Anophelinae</taxon>
        <taxon>Anopheles</taxon>
    </lineage>
</organism>
<keyword evidence="7" id="KW-0325">Glycoprotein</keyword>
<evidence type="ECO:0000256" key="6">
    <source>
        <dbReference type="ARBA" id="ARBA00023170"/>
    </source>
</evidence>
<evidence type="ECO:0000256" key="3">
    <source>
        <dbReference type="ARBA" id="ARBA00022692"/>
    </source>
</evidence>
<evidence type="ECO:0000313" key="10">
    <source>
        <dbReference type="Proteomes" id="UP000075884"/>
    </source>
</evidence>
<dbReference type="PANTHER" id="PTHR42643">
    <property type="entry name" value="IONOTROPIC RECEPTOR 20A-RELATED"/>
    <property type="match status" value="1"/>
</dbReference>
<keyword evidence="4 8" id="KW-1133">Transmembrane helix</keyword>
<comment type="subcellular location">
    <subcellularLocation>
        <location evidence="1">Cell membrane</location>
        <topology evidence="1">Multi-pass membrane protein</topology>
    </subcellularLocation>
</comment>
<evidence type="ECO:0000256" key="2">
    <source>
        <dbReference type="ARBA" id="ARBA00022475"/>
    </source>
</evidence>
<dbReference type="VEuPathDB" id="VectorBase:ADIR007677"/>
<feature type="transmembrane region" description="Helical" evidence="8">
    <location>
        <begin position="941"/>
        <end position="961"/>
    </location>
</feature>
<feature type="transmembrane region" description="Helical" evidence="8">
    <location>
        <begin position="467"/>
        <end position="487"/>
    </location>
</feature>
<evidence type="ECO:0000313" key="9">
    <source>
        <dbReference type="EnsemblMetazoa" id="ADIR007677-PA"/>
    </source>
</evidence>
<evidence type="ECO:0000256" key="8">
    <source>
        <dbReference type="SAM" id="Phobius"/>
    </source>
</evidence>
<reference evidence="10" key="1">
    <citation type="submission" date="2013-03" db="EMBL/GenBank/DDBJ databases">
        <title>The Genome Sequence of Anopheles dirus WRAIR2.</title>
        <authorList>
            <consortium name="The Broad Institute Genomics Platform"/>
            <person name="Neafsey D.E."/>
            <person name="Walton C."/>
            <person name="Walker B."/>
            <person name="Young S.K."/>
            <person name="Zeng Q."/>
            <person name="Gargeya S."/>
            <person name="Fitzgerald M."/>
            <person name="Haas B."/>
            <person name="Abouelleil A."/>
            <person name="Allen A.W."/>
            <person name="Alvarado L."/>
            <person name="Arachchi H.M."/>
            <person name="Berlin A.M."/>
            <person name="Chapman S.B."/>
            <person name="Gainer-Dewar J."/>
            <person name="Goldberg J."/>
            <person name="Griggs A."/>
            <person name="Gujja S."/>
            <person name="Hansen M."/>
            <person name="Howarth C."/>
            <person name="Imamovic A."/>
            <person name="Ireland A."/>
            <person name="Larimer J."/>
            <person name="McCowan C."/>
            <person name="Murphy C."/>
            <person name="Pearson M."/>
            <person name="Poon T.W."/>
            <person name="Priest M."/>
            <person name="Roberts A."/>
            <person name="Saif S."/>
            <person name="Shea T."/>
            <person name="Sisk P."/>
            <person name="Sykes S."/>
            <person name="Wortman J."/>
            <person name="Nusbaum C."/>
            <person name="Birren B."/>
        </authorList>
    </citation>
    <scope>NUCLEOTIDE SEQUENCE [LARGE SCALE GENOMIC DNA]</scope>
    <source>
        <strain evidence="10">WRAIR2</strain>
    </source>
</reference>
<dbReference type="SUPFAM" id="SSF53850">
    <property type="entry name" value="Periplasmic binding protein-like II"/>
    <property type="match status" value="2"/>
</dbReference>
<evidence type="ECO:0008006" key="11">
    <source>
        <dbReference type="Google" id="ProtNLM"/>
    </source>
</evidence>
<keyword evidence="3 8" id="KW-0812">Transmembrane</keyword>
<dbReference type="Proteomes" id="UP000075884">
    <property type="component" value="Unassembled WGS sequence"/>
</dbReference>
<name>A0A182NJ53_9DIPT</name>
<keyword evidence="10" id="KW-1185">Reference proteome</keyword>
<reference evidence="9" key="2">
    <citation type="submission" date="2020-05" db="UniProtKB">
        <authorList>
            <consortium name="EnsemblMetazoa"/>
        </authorList>
    </citation>
    <scope>IDENTIFICATION</scope>
    <source>
        <strain evidence="9">WRAIR2</strain>
    </source>
</reference>
<dbReference type="AlphaFoldDB" id="A0A182NJ53"/>
<feature type="transmembrane region" description="Helical" evidence="8">
    <location>
        <begin position="241"/>
        <end position="267"/>
    </location>
</feature>
<evidence type="ECO:0000256" key="5">
    <source>
        <dbReference type="ARBA" id="ARBA00023136"/>
    </source>
</evidence>
<dbReference type="STRING" id="7168.A0A182NJ53"/>
<sequence length="973" mass="113441">RVSTATFVNIDLGEKHSIATGEIYTPTLVHAFSMHSNQHQDSPIQTEVMNTLDVFGLIGREKKIFVVLDAYQVKPTEFDLLAKTYHHFGAIDIVYVLVKLDDLIVIRLNSIGTEFRMLSINDPVSRLFPDRLANLSGRPYKVICLENPPLSFRSSDNHTIGIDIDFIDIIANHQHTVVEYNYTTRPIKVFEPWHGTAIDFATYRITHRDEENDFAPLFLPNQHRWCLAVPKAYSRIMPQQILWLYATDLWMLIVSFIACCIVYTSFFEKCLQKRFPTTYPMVNTSLRILRILLLFLLTGYYTAILSSNLGLSQIPTYPRSLQEFSKTNIPLIVSHPESFQFLLDNPRLMSRTSTWNVTQRYNPTKLALLQLCDLFPYTIQATTKMLGKQLSRHHYHLIEQPVKSSICMSPFRRTSPLLSRFQMYIRRLNEAGIWDHVVRKWTIWNLQAHANDGDTHSTLKLDHFMPVYIVGGFLYLLAVGVFLLEIFTHRITLNTPIIIQAITSSERFSTDLSIFKDTLNVLQSFGLYGKSRKVIVLIDMNHLNQAQINKLKLSYDFVGVIDILYVLEHFNKLYIKVPELGNSSHLVHRSLWATVQQLFPDRLANLSGQPYKVACIENRPLTYRTAKNRIVGIDVDFINIIAKHQRTVVEYKYTKSPIKLFTSWYDDQFDLATYRVKHEGFAYPFMPIYFPNQFRWCLAVPRRYVRVIHRQLVWPYRCNAWVLISTIVAFFIFYRLVFKERLYRYFPDAFPIINTPLQILRIMLLFLLTEYYTAKLTAILGLSEVPMYPKTLAEFARSPIPLIVSQLSEYQYVLDNPEVHSKTIEWNFTAKYDPSGLALLQLCDLFPFTIGETTYHLGQRLSHHHYHLIDEPISTSICLSPFRKTSPRLERFQLYVTRLNEAGIWNHLMSKWMMKGGHMSPSLKMHERQSLNSSILQQLHFVPVYVIAGYLYIVAVIIFILEQMVSRLPQRFE</sequence>
<keyword evidence="2" id="KW-1003">Cell membrane</keyword>
<proteinExistence type="predicted"/>
<accession>A0A182NJ53</accession>
<evidence type="ECO:0000256" key="1">
    <source>
        <dbReference type="ARBA" id="ARBA00004651"/>
    </source>
</evidence>
<protein>
    <recommendedName>
        <fullName evidence="11">Ionotropic glutamate receptor L-glutamate and glycine-binding domain-containing protein</fullName>
    </recommendedName>
</protein>
<dbReference type="EnsemblMetazoa" id="ADIR007677-RA">
    <property type="protein sequence ID" value="ADIR007677-PA"/>
    <property type="gene ID" value="ADIR007677"/>
</dbReference>
<dbReference type="InterPro" id="IPR052192">
    <property type="entry name" value="Insect_Ionotropic_Sensory_Rcpt"/>
</dbReference>
<feature type="transmembrane region" description="Helical" evidence="8">
    <location>
        <begin position="720"/>
        <end position="738"/>
    </location>
</feature>
<dbReference type="PANTHER" id="PTHR42643:SF41">
    <property type="entry name" value="IONOTROPIC RECEPTOR 20A-RELATED"/>
    <property type="match status" value="1"/>
</dbReference>
<feature type="transmembrane region" description="Helical" evidence="8">
    <location>
        <begin position="287"/>
        <end position="311"/>
    </location>
</feature>